<protein>
    <submittedName>
        <fullName evidence="1">Glycerol-3-phosphate responsive antiterminator</fullName>
    </submittedName>
</protein>
<organism evidence="1 2">
    <name type="scientific">Paenibacillus glycinis</name>
    <dbReference type="NCBI Taxonomy" id="2697035"/>
    <lineage>
        <taxon>Bacteria</taxon>
        <taxon>Bacillati</taxon>
        <taxon>Bacillota</taxon>
        <taxon>Bacilli</taxon>
        <taxon>Bacillales</taxon>
        <taxon>Paenibacillaceae</taxon>
        <taxon>Paenibacillus</taxon>
    </lineage>
</organism>
<sequence>MTEGKGMKHAASHAAFLEGLVAHRMIASIKDPRHIETALSLRGQLSGVFLLTGHIGVLKGYVDVFKEHQLPVFLHLEKIGGLSTDNYGLDYLAKVIKPTGIISTKTNVVKTAKKLGLITVQRFFLVDSEGLDNIAKSICQSEPDIIEVMPARIPDMIDKVKAFASVPIITGGLLYEQSQAEECLRHGAAAISTSKPELWRCAGPAPVKAEGRKADAATPVARHRKTLPLAQIGCGLAALFEYSYNLCNQIT</sequence>
<evidence type="ECO:0000313" key="2">
    <source>
        <dbReference type="Proteomes" id="UP000665561"/>
    </source>
</evidence>
<dbReference type="Gene3D" id="3.20.20.70">
    <property type="entry name" value="Aldolase class I"/>
    <property type="match status" value="1"/>
</dbReference>
<dbReference type="InterPro" id="IPR013785">
    <property type="entry name" value="Aldolase_TIM"/>
</dbReference>
<dbReference type="InterPro" id="IPR006699">
    <property type="entry name" value="GlpP"/>
</dbReference>
<evidence type="ECO:0000313" key="1">
    <source>
        <dbReference type="EMBL" id="NBD25654.1"/>
    </source>
</evidence>
<proteinExistence type="predicted"/>
<reference evidence="1 2" key="1">
    <citation type="submission" date="2020-01" db="EMBL/GenBank/DDBJ databases">
        <title>Paenibacillus soybeanensis sp. nov. isolated from the nodules of soybean (Glycine max(L.) Merr).</title>
        <authorList>
            <person name="Wang H."/>
        </authorList>
    </citation>
    <scope>NUCLEOTIDE SEQUENCE [LARGE SCALE GENOMIC DNA]</scope>
    <source>
        <strain evidence="1 2">T1</strain>
    </source>
</reference>
<name>A0ABW9XSM6_9BACL</name>
<gene>
    <name evidence="1" type="ORF">GT019_17420</name>
</gene>
<dbReference type="Proteomes" id="UP000665561">
    <property type="component" value="Unassembled WGS sequence"/>
</dbReference>
<dbReference type="PANTHER" id="PTHR35787:SF1">
    <property type="entry name" value="GLYCEROL UPTAKE OPERON ANTITERMINATOR REGULATORY PROTEIN"/>
    <property type="match status" value="1"/>
</dbReference>
<dbReference type="PANTHER" id="PTHR35787">
    <property type="entry name" value="GLYCEROL UPTAKE OPERON ANTITERMINATOR REGULATORY PROTEIN"/>
    <property type="match status" value="1"/>
</dbReference>
<accession>A0ABW9XSM6</accession>
<dbReference type="SUPFAM" id="SSF110391">
    <property type="entry name" value="GlpP-like"/>
    <property type="match status" value="1"/>
</dbReference>
<keyword evidence="2" id="KW-1185">Reference proteome</keyword>
<dbReference type="EMBL" id="JAAAMV010000013">
    <property type="protein sequence ID" value="NBD25654.1"/>
    <property type="molecule type" value="Genomic_DNA"/>
</dbReference>
<dbReference type="Pfam" id="PF04309">
    <property type="entry name" value="G3P_antiterm"/>
    <property type="match status" value="1"/>
</dbReference>
<comment type="caution">
    <text evidence="1">The sequence shown here is derived from an EMBL/GenBank/DDBJ whole genome shotgun (WGS) entry which is preliminary data.</text>
</comment>